<dbReference type="Proteomes" id="UP001227192">
    <property type="component" value="Unassembled WGS sequence"/>
</dbReference>
<evidence type="ECO:0008006" key="4">
    <source>
        <dbReference type="Google" id="ProtNLM"/>
    </source>
</evidence>
<reference evidence="2" key="1">
    <citation type="submission" date="2015-06" db="EMBL/GenBank/DDBJ databases">
        <authorList>
            <person name="Nguyen H."/>
        </authorList>
    </citation>
    <scope>NUCLEOTIDE SEQUENCE</scope>
    <source>
        <strain evidence="2">DAOM 180753</strain>
    </source>
</reference>
<evidence type="ECO:0000313" key="2">
    <source>
        <dbReference type="EMBL" id="KAJ9492964.1"/>
    </source>
</evidence>
<reference evidence="2" key="2">
    <citation type="journal article" date="2016" name="Fungal Biol.">
        <title>Ochratoxin A production by Penicillium thymicola.</title>
        <authorList>
            <person name="Nguyen H.D.T."/>
            <person name="McMullin D.R."/>
            <person name="Ponomareva E."/>
            <person name="Riley R."/>
            <person name="Pomraning K.R."/>
            <person name="Baker S.E."/>
            <person name="Seifert K.A."/>
        </authorList>
    </citation>
    <scope>NUCLEOTIDE SEQUENCE</scope>
    <source>
        <strain evidence="2">DAOM 180753</strain>
    </source>
</reference>
<evidence type="ECO:0000313" key="3">
    <source>
        <dbReference type="Proteomes" id="UP001227192"/>
    </source>
</evidence>
<feature type="chain" id="PRO_5042526507" description="Secreted protein" evidence="1">
    <location>
        <begin position="20"/>
        <end position="77"/>
    </location>
</feature>
<sequence>MPIKYVSYLLVALSFLSQSMPIIEVNRNRYSPGKSHVEPAGLQYHPIVPKCPHVLHTSLIDVKPNSRSDDPSISIIL</sequence>
<dbReference type="AlphaFoldDB" id="A0AAI9TVA3"/>
<name>A0AAI9TVA3_PENTH</name>
<keyword evidence="1" id="KW-0732">Signal</keyword>
<protein>
    <recommendedName>
        <fullName evidence="4">Secreted protein</fullName>
    </recommendedName>
</protein>
<comment type="caution">
    <text evidence="2">The sequence shown here is derived from an EMBL/GenBank/DDBJ whole genome shotgun (WGS) entry which is preliminary data.</text>
</comment>
<accession>A0AAI9TVA3</accession>
<dbReference type="EMBL" id="LACB01000004">
    <property type="protein sequence ID" value="KAJ9492964.1"/>
    <property type="molecule type" value="Genomic_DNA"/>
</dbReference>
<feature type="signal peptide" evidence="1">
    <location>
        <begin position="1"/>
        <end position="19"/>
    </location>
</feature>
<keyword evidence="3" id="KW-1185">Reference proteome</keyword>
<evidence type="ECO:0000256" key="1">
    <source>
        <dbReference type="SAM" id="SignalP"/>
    </source>
</evidence>
<gene>
    <name evidence="2" type="ORF">VN97_g263</name>
</gene>
<organism evidence="2 3">
    <name type="scientific">Penicillium thymicola</name>
    <dbReference type="NCBI Taxonomy" id="293382"/>
    <lineage>
        <taxon>Eukaryota</taxon>
        <taxon>Fungi</taxon>
        <taxon>Dikarya</taxon>
        <taxon>Ascomycota</taxon>
        <taxon>Pezizomycotina</taxon>
        <taxon>Eurotiomycetes</taxon>
        <taxon>Eurotiomycetidae</taxon>
        <taxon>Eurotiales</taxon>
        <taxon>Aspergillaceae</taxon>
        <taxon>Penicillium</taxon>
    </lineage>
</organism>
<proteinExistence type="predicted"/>